<keyword evidence="4 5" id="KW-0472">Membrane</keyword>
<evidence type="ECO:0000256" key="5">
    <source>
        <dbReference type="SAM" id="Phobius"/>
    </source>
</evidence>
<evidence type="ECO:0000259" key="6">
    <source>
        <dbReference type="Pfam" id="PF00916"/>
    </source>
</evidence>
<sequence length="620" mass="67788">MSIVKHLKSTLVQRVPILSWAPTYTSEKLVSDAIAGITVGLTVMPQALAYATLAGLEPQYGLYSAFVGCFVYTIFGTCKDITIGPTALMALMTYQQIAGRNTDYAMLLCFLTGVVQLVMAILHLGVLIDFISIPVTVGFTSATSVIIMTSQLKSLLGLKISSSGFLDTITKVIKHVRETRMADLGLGLVCIAVLMLLRKLKDYKPTPKDTKPTKKQRVVAKTLWLVSTSRNALVVIICSATAYYYETTSSSPFRLTGTVRPGLPDFKPPPFETTLNNHTVTFGDMISDLGTSVVLVPVIGVLGNVAIAKAFASGQMIDATQELLTLSMCNVFGSFFSSMPITGSFSRSAVNHASGVQTPLGGVFTGIMVLLALSFLTPYFAFIPKASLAAVIISAVIFMIEYEVVKPMWRSSKKDLVATFATFVFCLAIGVEYGILVGVGINIIFLLYPSARPTVYVEKVKTFSNGIDYIMITPGNSLYFPAVDFIKTSVGKAGLNSKNLPVAIDCRFILGADFTAAKGISALINEFLIRKQPLYFLNTRDEVVTVFRGVFDNDFKYFNSREEMEAILEDNKRKEIESEDTHLLNNGAICHNQWRHSMTELNEISYGDSNISYRKVATEP</sequence>
<comment type="subcellular location">
    <subcellularLocation>
        <location evidence="1">Membrane</location>
        <topology evidence="1">Multi-pass membrane protein</topology>
    </subcellularLocation>
</comment>
<feature type="transmembrane region" description="Helical" evidence="5">
    <location>
        <begin position="65"/>
        <end position="92"/>
    </location>
</feature>
<feature type="transmembrane region" description="Helical" evidence="5">
    <location>
        <begin position="130"/>
        <end position="148"/>
    </location>
</feature>
<dbReference type="AlphaFoldDB" id="A0AA38IDL8"/>
<accession>A0AA38IDL8</accession>
<gene>
    <name evidence="7" type="ORF">Zmor_013778</name>
</gene>
<protein>
    <recommendedName>
        <fullName evidence="6">SLC26A/SulP transporter domain-containing protein</fullName>
    </recommendedName>
</protein>
<dbReference type="EMBL" id="JALNTZ010000004">
    <property type="protein sequence ID" value="KAJ3654602.1"/>
    <property type="molecule type" value="Genomic_DNA"/>
</dbReference>
<feature type="transmembrane region" description="Helical" evidence="5">
    <location>
        <begin position="289"/>
        <end position="311"/>
    </location>
</feature>
<name>A0AA38IDL8_9CUCU</name>
<dbReference type="PANTHER" id="PTHR11814">
    <property type="entry name" value="SULFATE TRANSPORTER"/>
    <property type="match status" value="1"/>
</dbReference>
<dbReference type="InterPro" id="IPR001902">
    <property type="entry name" value="SLC26A/SulP_fam"/>
</dbReference>
<dbReference type="GO" id="GO:0016020">
    <property type="term" value="C:membrane"/>
    <property type="evidence" value="ECO:0007669"/>
    <property type="project" value="UniProtKB-SubCell"/>
</dbReference>
<feature type="transmembrane region" description="Helical" evidence="5">
    <location>
        <begin position="361"/>
        <end position="381"/>
    </location>
</feature>
<feature type="domain" description="SLC26A/SulP transporter" evidence="6">
    <location>
        <begin position="29"/>
        <end position="422"/>
    </location>
</feature>
<dbReference type="GO" id="GO:0055085">
    <property type="term" value="P:transmembrane transport"/>
    <property type="evidence" value="ECO:0007669"/>
    <property type="project" value="InterPro"/>
</dbReference>
<keyword evidence="2 5" id="KW-0812">Transmembrane</keyword>
<feature type="transmembrane region" description="Helical" evidence="5">
    <location>
        <begin position="323"/>
        <end position="341"/>
    </location>
</feature>
<evidence type="ECO:0000256" key="4">
    <source>
        <dbReference type="ARBA" id="ARBA00023136"/>
    </source>
</evidence>
<feature type="transmembrane region" description="Helical" evidence="5">
    <location>
        <begin position="218"/>
        <end position="245"/>
    </location>
</feature>
<dbReference type="Proteomes" id="UP001168821">
    <property type="component" value="Unassembled WGS sequence"/>
</dbReference>
<keyword evidence="3 5" id="KW-1133">Transmembrane helix</keyword>
<feature type="transmembrane region" description="Helical" evidence="5">
    <location>
        <begin position="417"/>
        <end position="448"/>
    </location>
</feature>
<comment type="caution">
    <text evidence="7">The sequence shown here is derived from an EMBL/GenBank/DDBJ whole genome shotgun (WGS) entry which is preliminary data.</text>
</comment>
<dbReference type="InterPro" id="IPR011547">
    <property type="entry name" value="SLC26A/SulP_dom"/>
</dbReference>
<feature type="transmembrane region" description="Helical" evidence="5">
    <location>
        <begin position="104"/>
        <end position="124"/>
    </location>
</feature>
<organism evidence="7 8">
    <name type="scientific">Zophobas morio</name>
    <dbReference type="NCBI Taxonomy" id="2755281"/>
    <lineage>
        <taxon>Eukaryota</taxon>
        <taxon>Metazoa</taxon>
        <taxon>Ecdysozoa</taxon>
        <taxon>Arthropoda</taxon>
        <taxon>Hexapoda</taxon>
        <taxon>Insecta</taxon>
        <taxon>Pterygota</taxon>
        <taxon>Neoptera</taxon>
        <taxon>Endopterygota</taxon>
        <taxon>Coleoptera</taxon>
        <taxon>Polyphaga</taxon>
        <taxon>Cucujiformia</taxon>
        <taxon>Tenebrionidae</taxon>
        <taxon>Zophobas</taxon>
    </lineage>
</organism>
<reference evidence="7" key="1">
    <citation type="journal article" date="2023" name="G3 (Bethesda)">
        <title>Whole genome assemblies of Zophobas morio and Tenebrio molitor.</title>
        <authorList>
            <person name="Kaur S."/>
            <person name="Stinson S.A."/>
            <person name="diCenzo G.C."/>
        </authorList>
    </citation>
    <scope>NUCLEOTIDE SEQUENCE</scope>
    <source>
        <strain evidence="7">QUZm001</strain>
    </source>
</reference>
<evidence type="ECO:0000313" key="8">
    <source>
        <dbReference type="Proteomes" id="UP001168821"/>
    </source>
</evidence>
<dbReference type="Pfam" id="PF00916">
    <property type="entry name" value="Sulfate_transp"/>
    <property type="match status" value="1"/>
</dbReference>
<feature type="transmembrane region" description="Helical" evidence="5">
    <location>
        <begin position="33"/>
        <end position="53"/>
    </location>
</feature>
<evidence type="ECO:0000256" key="1">
    <source>
        <dbReference type="ARBA" id="ARBA00004141"/>
    </source>
</evidence>
<feature type="transmembrane region" description="Helical" evidence="5">
    <location>
        <begin position="388"/>
        <end position="405"/>
    </location>
</feature>
<evidence type="ECO:0000256" key="3">
    <source>
        <dbReference type="ARBA" id="ARBA00022989"/>
    </source>
</evidence>
<evidence type="ECO:0000313" key="7">
    <source>
        <dbReference type="EMBL" id="KAJ3654602.1"/>
    </source>
</evidence>
<evidence type="ECO:0000256" key="2">
    <source>
        <dbReference type="ARBA" id="ARBA00022692"/>
    </source>
</evidence>
<proteinExistence type="predicted"/>
<keyword evidence="8" id="KW-1185">Reference proteome</keyword>